<feature type="signal peptide" evidence="1">
    <location>
        <begin position="1"/>
        <end position="21"/>
    </location>
</feature>
<dbReference type="eggNOG" id="ENOG5033B7D">
    <property type="taxonomic scope" value="Bacteria"/>
</dbReference>
<proteinExistence type="predicted"/>
<gene>
    <name evidence="2" type="ORF">GLIP_1987</name>
</gene>
<dbReference type="RefSeq" id="WP_008844431.1">
    <property type="nucleotide sequence ID" value="NZ_BAEN01000038.1"/>
</dbReference>
<accession>K6YTJ8</accession>
<protein>
    <submittedName>
        <fullName evidence="2">Uncharacterized protein</fullName>
    </submittedName>
</protein>
<sequence length="116" mass="11780">MKSLSSSLIILMSVYSINAFATESTYHSGQASKHSAIATSQGMASTAKVASAVMVAPVVAAAGVSLVAGSVISEAGDALLDSAKASHANSHHQHHTLIVTELTITADPAPNQVINR</sequence>
<keyword evidence="3" id="KW-1185">Reference proteome</keyword>
<feature type="chain" id="PRO_5003897766" evidence="1">
    <location>
        <begin position="22"/>
        <end position="116"/>
    </location>
</feature>
<keyword evidence="1" id="KW-0732">Signal</keyword>
<reference evidence="2 3" key="1">
    <citation type="journal article" date="2017" name="Antonie Van Leeuwenhoek">
        <title>Rhizobium rhizosphaerae sp. nov., a novel species isolated from rice rhizosphere.</title>
        <authorList>
            <person name="Zhao J.J."/>
            <person name="Zhang J."/>
            <person name="Zhang R.J."/>
            <person name="Zhang C.W."/>
            <person name="Yin H.Q."/>
            <person name="Zhang X.X."/>
        </authorList>
    </citation>
    <scope>NUCLEOTIDE SEQUENCE [LARGE SCALE GENOMIC DNA]</scope>
    <source>
        <strain evidence="2 3">E3</strain>
    </source>
</reference>
<evidence type="ECO:0000313" key="3">
    <source>
        <dbReference type="Proteomes" id="UP000006334"/>
    </source>
</evidence>
<evidence type="ECO:0000313" key="2">
    <source>
        <dbReference type="EMBL" id="GAC14615.1"/>
    </source>
</evidence>
<dbReference type="OrthoDB" id="6336093at2"/>
<organism evidence="2 3">
    <name type="scientific">Aliiglaciecola lipolytica E3</name>
    <dbReference type="NCBI Taxonomy" id="1127673"/>
    <lineage>
        <taxon>Bacteria</taxon>
        <taxon>Pseudomonadati</taxon>
        <taxon>Pseudomonadota</taxon>
        <taxon>Gammaproteobacteria</taxon>
        <taxon>Alteromonadales</taxon>
        <taxon>Alteromonadaceae</taxon>
        <taxon>Aliiglaciecola</taxon>
    </lineage>
</organism>
<dbReference type="Proteomes" id="UP000006334">
    <property type="component" value="Unassembled WGS sequence"/>
</dbReference>
<comment type="caution">
    <text evidence="2">The sequence shown here is derived from an EMBL/GenBank/DDBJ whole genome shotgun (WGS) entry which is preliminary data.</text>
</comment>
<dbReference type="STRING" id="1127673.GLIP_1987"/>
<name>K6YTJ8_9ALTE</name>
<dbReference type="EMBL" id="BAEN01000038">
    <property type="protein sequence ID" value="GAC14615.1"/>
    <property type="molecule type" value="Genomic_DNA"/>
</dbReference>
<evidence type="ECO:0000256" key="1">
    <source>
        <dbReference type="SAM" id="SignalP"/>
    </source>
</evidence>
<dbReference type="AlphaFoldDB" id="K6YTJ8"/>